<evidence type="ECO:0000259" key="4">
    <source>
        <dbReference type="PROSITE" id="PS51077"/>
    </source>
</evidence>
<keyword evidence="3" id="KW-0804">Transcription</keyword>
<dbReference type="InterPro" id="IPR014757">
    <property type="entry name" value="Tscrpt_reg_IclR_C"/>
</dbReference>
<dbReference type="Pfam" id="PF09339">
    <property type="entry name" value="HTH_IclR"/>
    <property type="match status" value="1"/>
</dbReference>
<protein>
    <submittedName>
        <fullName evidence="6">IclR family transcriptional regulator</fullName>
    </submittedName>
</protein>
<evidence type="ECO:0000256" key="1">
    <source>
        <dbReference type="ARBA" id="ARBA00023015"/>
    </source>
</evidence>
<sequence>MTRSAAQGGSVHAARVFRVQRAFTELGGPAHGPGELAETTGLDDSTVHRILQSGVHDGTFVRESRGLYRLGSGAARLGLKALMHEPNAAVAHAALEELREETDGGLVFLFVLAPFGGARKQCLDMAVGDSDLTELGIGHRALLSISQSLRTGACGRAILAHLPEVIQDQVLAEPPPGEAGPGAYRDDGELRTSLQDIRQSGYAVESEEWARGWNGWAAPVSWDGLVMGSVLVLRPEGAGPRRPAACVQAVMGAAARFTQASDSGAWSSRVPAARGHL</sequence>
<evidence type="ECO:0000256" key="2">
    <source>
        <dbReference type="ARBA" id="ARBA00023125"/>
    </source>
</evidence>
<gene>
    <name evidence="6" type="ORF">DEJ48_36375</name>
</gene>
<feature type="domain" description="IclR-ED" evidence="5">
    <location>
        <begin position="73"/>
        <end position="263"/>
    </location>
</feature>
<evidence type="ECO:0000259" key="5">
    <source>
        <dbReference type="PROSITE" id="PS51078"/>
    </source>
</evidence>
<dbReference type="GO" id="GO:0045892">
    <property type="term" value="P:negative regulation of DNA-templated transcription"/>
    <property type="evidence" value="ECO:0007669"/>
    <property type="project" value="TreeGrafter"/>
</dbReference>
<dbReference type="SUPFAM" id="SSF55781">
    <property type="entry name" value="GAF domain-like"/>
    <property type="match status" value="1"/>
</dbReference>
<dbReference type="InterPro" id="IPR036388">
    <property type="entry name" value="WH-like_DNA-bd_sf"/>
</dbReference>
<dbReference type="PROSITE" id="PS51077">
    <property type="entry name" value="HTH_ICLR"/>
    <property type="match status" value="1"/>
</dbReference>
<dbReference type="EMBL" id="CP029192">
    <property type="protein sequence ID" value="QES38169.1"/>
    <property type="molecule type" value="Genomic_DNA"/>
</dbReference>
<dbReference type="InterPro" id="IPR005471">
    <property type="entry name" value="Tscrpt_reg_IclR_N"/>
</dbReference>
<dbReference type="PANTHER" id="PTHR30136">
    <property type="entry name" value="HELIX-TURN-HELIX TRANSCRIPTIONAL REGULATOR, ICLR FAMILY"/>
    <property type="match status" value="1"/>
</dbReference>
<dbReference type="Gene3D" id="3.30.450.40">
    <property type="match status" value="1"/>
</dbReference>
<evidence type="ECO:0000313" key="6">
    <source>
        <dbReference type="EMBL" id="QES38169.1"/>
    </source>
</evidence>
<dbReference type="AlphaFoldDB" id="A0A5P2CBQ1"/>
<dbReference type="PANTHER" id="PTHR30136:SF24">
    <property type="entry name" value="HTH-TYPE TRANSCRIPTIONAL REPRESSOR ALLR"/>
    <property type="match status" value="1"/>
</dbReference>
<organism evidence="6 7">
    <name type="scientific">Streptomyces venezuelae</name>
    <dbReference type="NCBI Taxonomy" id="54571"/>
    <lineage>
        <taxon>Bacteria</taxon>
        <taxon>Bacillati</taxon>
        <taxon>Actinomycetota</taxon>
        <taxon>Actinomycetes</taxon>
        <taxon>Kitasatosporales</taxon>
        <taxon>Streptomycetaceae</taxon>
        <taxon>Streptomyces</taxon>
    </lineage>
</organism>
<dbReference type="OrthoDB" id="8479143at2"/>
<dbReference type="Pfam" id="PF01614">
    <property type="entry name" value="IclR_C"/>
    <property type="match status" value="1"/>
</dbReference>
<proteinExistence type="predicted"/>
<dbReference type="InterPro" id="IPR050707">
    <property type="entry name" value="HTH_MetabolicPath_Reg"/>
</dbReference>
<reference evidence="6 7" key="1">
    <citation type="submission" date="2018-05" db="EMBL/GenBank/DDBJ databases">
        <title>Streptomyces venezuelae.</title>
        <authorList>
            <person name="Kim W."/>
            <person name="Lee N."/>
            <person name="Cho B.-K."/>
        </authorList>
    </citation>
    <scope>NUCLEOTIDE SEQUENCE [LARGE SCALE GENOMIC DNA]</scope>
    <source>
        <strain evidence="6 7">ATCC 14584</strain>
    </source>
</reference>
<evidence type="ECO:0000256" key="3">
    <source>
        <dbReference type="ARBA" id="ARBA00023163"/>
    </source>
</evidence>
<keyword evidence="2" id="KW-0238">DNA-binding</keyword>
<evidence type="ECO:0000313" key="7">
    <source>
        <dbReference type="Proteomes" id="UP000322927"/>
    </source>
</evidence>
<dbReference type="GO" id="GO:0003677">
    <property type="term" value="F:DNA binding"/>
    <property type="evidence" value="ECO:0007669"/>
    <property type="project" value="UniProtKB-KW"/>
</dbReference>
<dbReference type="Gene3D" id="1.10.10.10">
    <property type="entry name" value="Winged helix-like DNA-binding domain superfamily/Winged helix DNA-binding domain"/>
    <property type="match status" value="1"/>
</dbReference>
<dbReference type="PROSITE" id="PS51078">
    <property type="entry name" value="ICLR_ED"/>
    <property type="match status" value="1"/>
</dbReference>
<dbReference type="GO" id="GO:0003700">
    <property type="term" value="F:DNA-binding transcription factor activity"/>
    <property type="evidence" value="ECO:0007669"/>
    <property type="project" value="TreeGrafter"/>
</dbReference>
<name>A0A5P2CBQ1_STRVZ</name>
<dbReference type="InterPro" id="IPR029016">
    <property type="entry name" value="GAF-like_dom_sf"/>
</dbReference>
<dbReference type="InterPro" id="IPR036390">
    <property type="entry name" value="WH_DNA-bd_sf"/>
</dbReference>
<accession>A0A5P2CBQ1</accession>
<keyword evidence="1" id="KW-0805">Transcription regulation</keyword>
<dbReference type="Proteomes" id="UP000322927">
    <property type="component" value="Chromosome"/>
</dbReference>
<dbReference type="SUPFAM" id="SSF46785">
    <property type="entry name" value="Winged helix' DNA-binding domain"/>
    <property type="match status" value="1"/>
</dbReference>
<feature type="domain" description="HTH iclR-type" evidence="4">
    <location>
        <begin position="10"/>
        <end position="72"/>
    </location>
</feature>